<reference evidence="4 5" key="1">
    <citation type="submission" date="2019-10" db="EMBL/GenBank/DDBJ databases">
        <title>Bifidobacterium from non-human primates.</title>
        <authorList>
            <person name="Modesto M."/>
        </authorList>
    </citation>
    <scope>NUCLEOTIDE SEQUENCE [LARGE SCALE GENOMIC DNA]</scope>
    <source>
        <strain evidence="4 5">TREC</strain>
    </source>
</reference>
<proteinExistence type="inferred from homology"/>
<dbReference type="EMBL" id="WHZY01000008">
    <property type="protein sequence ID" value="NEG78630.1"/>
    <property type="molecule type" value="Genomic_DNA"/>
</dbReference>
<dbReference type="Gene3D" id="3.40.50.300">
    <property type="entry name" value="P-loop containing nucleotide triphosphate hydrolases"/>
    <property type="match status" value="1"/>
</dbReference>
<dbReference type="FunFam" id="3.40.50.300:FF:000285">
    <property type="entry name" value="Sporulation initiation inhibitor Soj"/>
    <property type="match status" value="1"/>
</dbReference>
<comment type="function">
    <text evidence="2">May play a role in septum formation.</text>
</comment>
<accession>A0A7K3TJ48</accession>
<dbReference type="RefSeq" id="WP_152350313.1">
    <property type="nucleotide sequence ID" value="NZ_WBSN01000007.1"/>
</dbReference>
<evidence type="ECO:0000313" key="4">
    <source>
        <dbReference type="EMBL" id="NEG78630.1"/>
    </source>
</evidence>
<evidence type="ECO:0000256" key="2">
    <source>
        <dbReference type="ARBA" id="ARBA00059092"/>
    </source>
</evidence>
<dbReference type="PANTHER" id="PTHR13696">
    <property type="entry name" value="P-LOOP CONTAINING NUCLEOSIDE TRIPHOSPHATE HYDROLASE"/>
    <property type="match status" value="1"/>
</dbReference>
<gene>
    <name evidence="4" type="ORF">GFD22_06550</name>
</gene>
<dbReference type="InterPro" id="IPR025669">
    <property type="entry name" value="AAA_dom"/>
</dbReference>
<evidence type="ECO:0000256" key="1">
    <source>
        <dbReference type="ARBA" id="ARBA00006976"/>
    </source>
</evidence>
<dbReference type="PANTHER" id="PTHR13696:SF52">
    <property type="entry name" value="PARA FAMILY PROTEIN CT_582"/>
    <property type="match status" value="1"/>
</dbReference>
<dbReference type="SUPFAM" id="SSF52540">
    <property type="entry name" value="P-loop containing nucleoside triphosphate hydrolases"/>
    <property type="match status" value="1"/>
</dbReference>
<evidence type="ECO:0000259" key="3">
    <source>
        <dbReference type="Pfam" id="PF13614"/>
    </source>
</evidence>
<feature type="domain" description="AAA" evidence="3">
    <location>
        <begin position="79"/>
        <end position="259"/>
    </location>
</feature>
<protein>
    <submittedName>
        <fullName evidence="4">AAA family ATPase</fullName>
    </submittedName>
</protein>
<dbReference type="OrthoDB" id="9815116at2"/>
<organism evidence="4 5">
    <name type="scientific">Bifidobacterium avesanii</name>
    <dbReference type="NCBI Taxonomy" id="1798157"/>
    <lineage>
        <taxon>Bacteria</taxon>
        <taxon>Bacillati</taxon>
        <taxon>Actinomycetota</taxon>
        <taxon>Actinomycetes</taxon>
        <taxon>Bifidobacteriales</taxon>
        <taxon>Bifidobacteriaceae</taxon>
        <taxon>Bifidobacterium</taxon>
    </lineage>
</organism>
<evidence type="ECO:0000313" key="5">
    <source>
        <dbReference type="Proteomes" id="UP000469763"/>
    </source>
</evidence>
<name>A0A7K3TJ48_9BIFI</name>
<dbReference type="AlphaFoldDB" id="A0A7K3TJ48"/>
<dbReference type="Pfam" id="PF13614">
    <property type="entry name" value="AAA_31"/>
    <property type="match status" value="1"/>
</dbReference>
<dbReference type="CDD" id="cd02042">
    <property type="entry name" value="ParAB_family"/>
    <property type="match status" value="1"/>
</dbReference>
<dbReference type="Proteomes" id="UP000469763">
    <property type="component" value="Unassembled WGS sequence"/>
</dbReference>
<keyword evidence="5" id="KW-1185">Reference proteome</keyword>
<comment type="caution">
    <text evidence="4">The sequence shown here is derived from an EMBL/GenBank/DDBJ whole genome shotgun (WGS) entry which is preliminary data.</text>
</comment>
<dbReference type="InterPro" id="IPR027417">
    <property type="entry name" value="P-loop_NTPase"/>
</dbReference>
<sequence>MSSDSTRLERIVCKRGGLVTKANNEVTSSNADDEFESADDVIKRIFSDGASSLGLQMSSMNDRSKTLDATRYPRPSKTRFIAVANQKGGVGKTTSTVNVAAALAKAGARVLVIDMDPQGNASTALGVPHGSGQPSVYDVIEGRKGIADIKLPCPDFPTLEVVPSSIDLSGAELELADLPHRNTLLKDALTVFLNGTGDHYDYVFFDCAPSLGLLVLNALCAAHEVMIPIQAEYYALEGLGQLIHTIGLAQSTLNKHLVISTILVTMYDRRTLLSKEVYDEVKEHYPTIVLETTIPRSVRISEAPSFGQTVIAYDPHGAGAVAYREAALEIAQRSEAALQLIQDTKK</sequence>
<dbReference type="InterPro" id="IPR050678">
    <property type="entry name" value="DNA_Partitioning_ATPase"/>
</dbReference>
<comment type="similarity">
    <text evidence="1">Belongs to the ParA family.</text>
</comment>